<dbReference type="Gramene" id="PGSC0003DMT400089672">
    <property type="protein sequence ID" value="PGSC0003DMT400089672"/>
    <property type="gene ID" value="PGSC0003DMG400039243"/>
</dbReference>
<dbReference type="EnsemblPlants" id="PGSC0003DMT400089672">
    <property type="protein sequence ID" value="PGSC0003DMT400089672"/>
    <property type="gene ID" value="PGSC0003DMG400039243"/>
</dbReference>
<evidence type="ECO:0000313" key="3">
    <source>
        <dbReference type="EnsemblPlants" id="PGSC0003DMT400089672"/>
    </source>
</evidence>
<evidence type="ECO:0000256" key="2">
    <source>
        <dbReference type="SAM" id="MobiDB-lite"/>
    </source>
</evidence>
<feature type="compositionally biased region" description="Basic and acidic residues" evidence="2">
    <location>
        <begin position="70"/>
        <end position="113"/>
    </location>
</feature>
<dbReference type="PaxDb" id="4113-PGSC0003DMT400089672"/>
<protein>
    <recommendedName>
        <fullName evidence="5">Integrase core domain containing protein</fullName>
    </recommendedName>
</protein>
<evidence type="ECO:0008006" key="5">
    <source>
        <dbReference type="Google" id="ProtNLM"/>
    </source>
</evidence>
<proteinExistence type="predicted"/>
<dbReference type="HOGENOM" id="CLU_033598_1_0_1"/>
<keyword evidence="4" id="KW-1185">Reference proteome</keyword>
<sequence length="180" mass="20880">MAKMMTQLDILSKNVMGSCTRAVNAVGVSGVNPEDAHFDALYNEEVSFLSNQGGGFHPIYPRPGGNQVWNRERDDGWRDREREWRDRNGSWKERDGDKERHVPPHERQNPKDQKVDLENFRTKDMLSRILNKVEESDKVLKEMKDDVSTLNQTVTSHSISIKWLETQMGQMFNHLNPSQK</sequence>
<evidence type="ECO:0000313" key="4">
    <source>
        <dbReference type="Proteomes" id="UP000011115"/>
    </source>
</evidence>
<dbReference type="AlphaFoldDB" id="M1DIN4"/>
<dbReference type="InParanoid" id="M1DIN4"/>
<reference evidence="3" key="2">
    <citation type="submission" date="2015-06" db="UniProtKB">
        <authorList>
            <consortium name="EnsemblPlants"/>
        </authorList>
    </citation>
    <scope>IDENTIFICATION</scope>
    <source>
        <strain evidence="3">DM1-3 516 R44</strain>
    </source>
</reference>
<name>M1DIN4_SOLTU</name>
<evidence type="ECO:0000256" key="1">
    <source>
        <dbReference type="SAM" id="Coils"/>
    </source>
</evidence>
<dbReference type="Proteomes" id="UP000011115">
    <property type="component" value="Unassembled WGS sequence"/>
</dbReference>
<keyword evidence="1" id="KW-0175">Coiled coil</keyword>
<organism evidence="3 4">
    <name type="scientific">Solanum tuberosum</name>
    <name type="common">Potato</name>
    <dbReference type="NCBI Taxonomy" id="4113"/>
    <lineage>
        <taxon>Eukaryota</taxon>
        <taxon>Viridiplantae</taxon>
        <taxon>Streptophyta</taxon>
        <taxon>Embryophyta</taxon>
        <taxon>Tracheophyta</taxon>
        <taxon>Spermatophyta</taxon>
        <taxon>Magnoliopsida</taxon>
        <taxon>eudicotyledons</taxon>
        <taxon>Gunneridae</taxon>
        <taxon>Pentapetalae</taxon>
        <taxon>asterids</taxon>
        <taxon>lamiids</taxon>
        <taxon>Solanales</taxon>
        <taxon>Solanaceae</taxon>
        <taxon>Solanoideae</taxon>
        <taxon>Solaneae</taxon>
        <taxon>Solanum</taxon>
    </lineage>
</organism>
<reference evidence="4" key="1">
    <citation type="journal article" date="2011" name="Nature">
        <title>Genome sequence and analysis of the tuber crop potato.</title>
        <authorList>
            <consortium name="The Potato Genome Sequencing Consortium"/>
        </authorList>
    </citation>
    <scope>NUCLEOTIDE SEQUENCE [LARGE SCALE GENOMIC DNA]</scope>
    <source>
        <strain evidence="4">cv. DM1-3 516 R44</strain>
    </source>
</reference>
<feature type="coiled-coil region" evidence="1">
    <location>
        <begin position="126"/>
        <end position="153"/>
    </location>
</feature>
<feature type="region of interest" description="Disordered" evidence="2">
    <location>
        <begin position="59"/>
        <end position="113"/>
    </location>
</feature>
<accession>M1DIN4</accession>